<reference evidence="1" key="1">
    <citation type="journal article" date="2021" name="Proc. Natl. Acad. Sci. U.S.A.">
        <title>A Catalog of Tens of Thousands of Viruses from Human Metagenomes Reveals Hidden Associations with Chronic Diseases.</title>
        <authorList>
            <person name="Tisza M.J."/>
            <person name="Buck C.B."/>
        </authorList>
    </citation>
    <scope>NUCLEOTIDE SEQUENCE</scope>
    <source>
        <strain evidence="1">CtE0n6</strain>
    </source>
</reference>
<protein>
    <submittedName>
        <fullName evidence="1">Uncharacterized protein</fullName>
    </submittedName>
</protein>
<dbReference type="EMBL" id="BK059101">
    <property type="protein sequence ID" value="DAE30020.1"/>
    <property type="molecule type" value="Genomic_DNA"/>
</dbReference>
<accession>A0A8S5RGA7</accession>
<organism evidence="1">
    <name type="scientific">virus sp. ctE0n6</name>
    <dbReference type="NCBI Taxonomy" id="2827985"/>
    <lineage>
        <taxon>Viruses</taxon>
    </lineage>
</organism>
<name>A0A8S5RGA7_9VIRU</name>
<evidence type="ECO:0000313" key="1">
    <source>
        <dbReference type="EMBL" id="DAE30020.1"/>
    </source>
</evidence>
<sequence length="82" mass="9609">MSEINKTISLQKKVTITTDDLKEIDLAFLSCQIGTEYNTFGINIQIINKEYYETNKEVLKNEYSLFKDEVEKEAISYGWNIF</sequence>
<proteinExistence type="predicted"/>